<dbReference type="PROSITE" id="PS51257">
    <property type="entry name" value="PROKAR_LIPOPROTEIN"/>
    <property type="match status" value="1"/>
</dbReference>
<dbReference type="EMBL" id="JAIXNE010000004">
    <property type="protein sequence ID" value="MCA6077577.1"/>
    <property type="molecule type" value="Genomic_DNA"/>
</dbReference>
<accession>A0A9X1KYJ9</accession>
<evidence type="ECO:0008006" key="5">
    <source>
        <dbReference type="Google" id="ProtNLM"/>
    </source>
</evidence>
<organism evidence="1 4">
    <name type="scientific">Fulvivirga sedimenti</name>
    <dbReference type="NCBI Taxonomy" id="2879465"/>
    <lineage>
        <taxon>Bacteria</taxon>
        <taxon>Pseudomonadati</taxon>
        <taxon>Bacteroidota</taxon>
        <taxon>Cytophagia</taxon>
        <taxon>Cytophagales</taxon>
        <taxon>Fulvivirgaceae</taxon>
        <taxon>Fulvivirga</taxon>
    </lineage>
</organism>
<gene>
    <name evidence="1" type="ORF">LDX50_10355</name>
    <name evidence="2" type="ORF">LDX50_16325</name>
    <name evidence="3" type="ORF">LDX50_22045</name>
</gene>
<proteinExistence type="predicted"/>
<comment type="caution">
    <text evidence="1">The sequence shown here is derived from an EMBL/GenBank/DDBJ whole genome shotgun (WGS) entry which is preliminary data.</text>
</comment>
<evidence type="ECO:0000313" key="3">
    <source>
        <dbReference type="EMBL" id="MCA6077577.1"/>
    </source>
</evidence>
<dbReference type="AlphaFoldDB" id="A0A9X1KYJ9"/>
<dbReference type="RefSeq" id="WP_225698376.1">
    <property type="nucleotide sequence ID" value="NZ_JAIXNE010000002.1"/>
</dbReference>
<protein>
    <recommendedName>
        <fullName evidence="5">Lipocalin-like domain-containing protein</fullName>
    </recommendedName>
</protein>
<sequence>MAALKYFVPIVVLIWITGCANDSGKEIFDNTLSGEWYLAEVLADPGDGSGTFQPTTQELKLQIFSSGLYISSESLCNAGSGMSGTFDIEEGKIYPVNCNYSLGFKVEEGELYVYFPCIEPCAYKFRRK</sequence>
<dbReference type="EMBL" id="JAIXNE010000002">
    <property type="protein sequence ID" value="MCA6075272.1"/>
    <property type="molecule type" value="Genomic_DNA"/>
</dbReference>
<name>A0A9X1KYJ9_9BACT</name>
<keyword evidence="4" id="KW-1185">Reference proteome</keyword>
<reference evidence="1" key="1">
    <citation type="submission" date="2021-09" db="EMBL/GenBank/DDBJ databases">
        <title>Fulvivirga sp. isolated from coastal sediment.</title>
        <authorList>
            <person name="Yu H."/>
        </authorList>
    </citation>
    <scope>NUCLEOTIDE SEQUENCE</scope>
    <source>
        <strain evidence="1">1062</strain>
    </source>
</reference>
<dbReference type="Proteomes" id="UP001139409">
    <property type="component" value="Unassembled WGS sequence"/>
</dbReference>
<evidence type="ECO:0000313" key="2">
    <source>
        <dbReference type="EMBL" id="MCA6076449.1"/>
    </source>
</evidence>
<evidence type="ECO:0000313" key="1">
    <source>
        <dbReference type="EMBL" id="MCA6075272.1"/>
    </source>
</evidence>
<evidence type="ECO:0000313" key="4">
    <source>
        <dbReference type="Proteomes" id="UP001139409"/>
    </source>
</evidence>
<dbReference type="EMBL" id="JAIXNE010000003">
    <property type="protein sequence ID" value="MCA6076449.1"/>
    <property type="molecule type" value="Genomic_DNA"/>
</dbReference>